<organism evidence="10 11">
    <name type="scientific">Marasmius tenuissimus</name>
    <dbReference type="NCBI Taxonomy" id="585030"/>
    <lineage>
        <taxon>Eukaryota</taxon>
        <taxon>Fungi</taxon>
        <taxon>Dikarya</taxon>
        <taxon>Basidiomycota</taxon>
        <taxon>Agaricomycotina</taxon>
        <taxon>Agaricomycetes</taxon>
        <taxon>Agaricomycetidae</taxon>
        <taxon>Agaricales</taxon>
        <taxon>Marasmiineae</taxon>
        <taxon>Marasmiaceae</taxon>
        <taxon>Marasmius</taxon>
    </lineage>
</organism>
<dbReference type="InterPro" id="IPR017972">
    <property type="entry name" value="Cyt_P450_CS"/>
</dbReference>
<accession>A0ABR3A2F6</accession>
<dbReference type="EMBL" id="JBBXMP010000028">
    <property type="protein sequence ID" value="KAL0067218.1"/>
    <property type="molecule type" value="Genomic_DNA"/>
</dbReference>
<gene>
    <name evidence="10" type="ORF">AAF712_005788</name>
</gene>
<evidence type="ECO:0008006" key="12">
    <source>
        <dbReference type="Google" id="ProtNLM"/>
    </source>
</evidence>
<dbReference type="PANTHER" id="PTHR46300">
    <property type="entry name" value="P450, PUTATIVE (EUROFUNG)-RELATED-RELATED"/>
    <property type="match status" value="1"/>
</dbReference>
<dbReference type="PRINTS" id="PR00385">
    <property type="entry name" value="P450"/>
</dbReference>
<dbReference type="Gene3D" id="1.10.630.10">
    <property type="entry name" value="Cytochrome P450"/>
    <property type="match status" value="1"/>
</dbReference>
<name>A0ABR3A2F6_9AGAR</name>
<evidence type="ECO:0000256" key="6">
    <source>
        <dbReference type="ARBA" id="ARBA00023002"/>
    </source>
</evidence>
<dbReference type="CDD" id="cd11065">
    <property type="entry name" value="CYP64-like"/>
    <property type="match status" value="1"/>
</dbReference>
<comment type="similarity">
    <text evidence="3 9">Belongs to the cytochrome P450 family.</text>
</comment>
<dbReference type="PRINTS" id="PR00463">
    <property type="entry name" value="EP450I"/>
</dbReference>
<evidence type="ECO:0000313" key="10">
    <source>
        <dbReference type="EMBL" id="KAL0067218.1"/>
    </source>
</evidence>
<dbReference type="InterPro" id="IPR036396">
    <property type="entry name" value="Cyt_P450_sf"/>
</dbReference>
<dbReference type="InterPro" id="IPR001128">
    <property type="entry name" value="Cyt_P450"/>
</dbReference>
<comment type="cofactor">
    <cofactor evidence="1">
        <name>heme</name>
        <dbReference type="ChEBI" id="CHEBI:30413"/>
    </cofactor>
</comment>
<evidence type="ECO:0000256" key="3">
    <source>
        <dbReference type="ARBA" id="ARBA00010617"/>
    </source>
</evidence>
<keyword evidence="6 9" id="KW-0560">Oxidoreductase</keyword>
<dbReference type="Proteomes" id="UP001437256">
    <property type="component" value="Unassembled WGS sequence"/>
</dbReference>
<sequence length="479" mass="53736">MFPEKKVNADTSNSNQPTRRDVNWHSLVLSLPILIYGILDSHHSRGTWMLVLSRGAKRPIVRLNLAGNEVLVLNDAQDAEELLGHRSRNYSSRPPLIYAGRYQSKDKRLVLLPYGKTLKRQRAAFARMVQPKAVGGYEAIQETEAVKLLHDMLTRPQTPTRHLRRFAASLVFHLSYGDRLKDDDRDLEAVTAVLNGFVQDTYPGSHLVDSFPTLDYLPAPLATWRKEATEKHRSEMKLYQRLALDVKSRIDQGDSSLECFAARLWDDAGDSQVDLEELSYLAGSAFEAGTDTSTGTMQWFIMAMVMYPEAMRTAQAELDMVLGADGNTMPGFEHFGRLPYCSALVKEVFRWAPPAPGGFPHLSEEDDSYEGFFIPGKTMVIPCIWSMHHNEPEFPNSHTFLPERFLDGKGAAVEHSGLLDGHYAFGFGRRKCPGQHLGAKSMWIGMTCLLWAFDITPQRDAEGNPIRVDPSNCTSGMTS</sequence>
<evidence type="ECO:0000256" key="7">
    <source>
        <dbReference type="ARBA" id="ARBA00023004"/>
    </source>
</evidence>
<keyword evidence="8 9" id="KW-0503">Monooxygenase</keyword>
<comment type="caution">
    <text evidence="10">The sequence shown here is derived from an EMBL/GenBank/DDBJ whole genome shotgun (WGS) entry which is preliminary data.</text>
</comment>
<dbReference type="InterPro" id="IPR002401">
    <property type="entry name" value="Cyt_P450_E_grp-I"/>
</dbReference>
<keyword evidence="7 9" id="KW-0408">Iron</keyword>
<evidence type="ECO:0000256" key="4">
    <source>
        <dbReference type="ARBA" id="ARBA00022617"/>
    </source>
</evidence>
<reference evidence="10 11" key="1">
    <citation type="submission" date="2024-05" db="EMBL/GenBank/DDBJ databases">
        <title>A draft genome resource for the thread blight pathogen Marasmius tenuissimus strain MS-2.</title>
        <authorList>
            <person name="Yulfo-Soto G.E."/>
            <person name="Baruah I.K."/>
            <person name="Amoako-Attah I."/>
            <person name="Bukari Y."/>
            <person name="Meinhardt L.W."/>
            <person name="Bailey B.A."/>
            <person name="Cohen S.P."/>
        </authorList>
    </citation>
    <scope>NUCLEOTIDE SEQUENCE [LARGE SCALE GENOMIC DNA]</scope>
    <source>
        <strain evidence="10 11">MS-2</strain>
    </source>
</reference>
<dbReference type="SUPFAM" id="SSF48264">
    <property type="entry name" value="Cytochrome P450"/>
    <property type="match status" value="1"/>
</dbReference>
<evidence type="ECO:0000313" key="11">
    <source>
        <dbReference type="Proteomes" id="UP001437256"/>
    </source>
</evidence>
<evidence type="ECO:0000256" key="8">
    <source>
        <dbReference type="ARBA" id="ARBA00023033"/>
    </source>
</evidence>
<dbReference type="InterPro" id="IPR050364">
    <property type="entry name" value="Cytochrome_P450_fung"/>
</dbReference>
<keyword evidence="5 9" id="KW-0479">Metal-binding</keyword>
<comment type="pathway">
    <text evidence="2">Secondary metabolite biosynthesis.</text>
</comment>
<evidence type="ECO:0000256" key="2">
    <source>
        <dbReference type="ARBA" id="ARBA00005179"/>
    </source>
</evidence>
<evidence type="ECO:0000256" key="5">
    <source>
        <dbReference type="ARBA" id="ARBA00022723"/>
    </source>
</evidence>
<keyword evidence="4 9" id="KW-0349">Heme</keyword>
<dbReference type="Pfam" id="PF00067">
    <property type="entry name" value="p450"/>
    <property type="match status" value="1"/>
</dbReference>
<dbReference type="PROSITE" id="PS00086">
    <property type="entry name" value="CYTOCHROME_P450"/>
    <property type="match status" value="1"/>
</dbReference>
<protein>
    <recommendedName>
        <fullName evidence="12">Cytochrome P450</fullName>
    </recommendedName>
</protein>
<keyword evidence="11" id="KW-1185">Reference proteome</keyword>
<proteinExistence type="inferred from homology"/>
<evidence type="ECO:0000256" key="1">
    <source>
        <dbReference type="ARBA" id="ARBA00001971"/>
    </source>
</evidence>
<evidence type="ECO:0000256" key="9">
    <source>
        <dbReference type="RuleBase" id="RU000461"/>
    </source>
</evidence>